<accession>A0A5A7QJX8</accession>
<evidence type="ECO:0000313" key="2">
    <source>
        <dbReference type="Proteomes" id="UP000325081"/>
    </source>
</evidence>
<dbReference type="Proteomes" id="UP000325081">
    <property type="component" value="Unassembled WGS sequence"/>
</dbReference>
<protein>
    <submittedName>
        <fullName evidence="1">Protein Wnt-8a</fullName>
    </submittedName>
</protein>
<sequence>MVRISAGKDFKLGQSSIESARRQAVFRKVLQSEAAREVKLDKVREIVKPLEQIIKLHKLRSSKGMAPLPSGKIPSETASSCTQFLIESFLSVAGKWATAHFPSNEHSLISRRSSPDMLTSNSGSLRLRALEGKSCSGKCFSRRQLER</sequence>
<evidence type="ECO:0000313" key="1">
    <source>
        <dbReference type="EMBL" id="GER45360.1"/>
    </source>
</evidence>
<gene>
    <name evidence="1" type="ORF">STAS_22294</name>
</gene>
<keyword evidence="2" id="KW-1185">Reference proteome</keyword>
<reference evidence="2" key="1">
    <citation type="journal article" date="2019" name="Curr. Biol.">
        <title>Genome Sequence of Striga asiatica Provides Insight into the Evolution of Plant Parasitism.</title>
        <authorList>
            <person name="Yoshida S."/>
            <person name="Kim S."/>
            <person name="Wafula E.K."/>
            <person name="Tanskanen J."/>
            <person name="Kim Y.M."/>
            <person name="Honaas L."/>
            <person name="Yang Z."/>
            <person name="Spallek T."/>
            <person name="Conn C.E."/>
            <person name="Ichihashi Y."/>
            <person name="Cheong K."/>
            <person name="Cui S."/>
            <person name="Der J.P."/>
            <person name="Gundlach H."/>
            <person name="Jiao Y."/>
            <person name="Hori C."/>
            <person name="Ishida J.K."/>
            <person name="Kasahara H."/>
            <person name="Kiba T."/>
            <person name="Kim M.S."/>
            <person name="Koo N."/>
            <person name="Laohavisit A."/>
            <person name="Lee Y.H."/>
            <person name="Lumba S."/>
            <person name="McCourt P."/>
            <person name="Mortimer J.C."/>
            <person name="Mutuku J.M."/>
            <person name="Nomura T."/>
            <person name="Sasaki-Sekimoto Y."/>
            <person name="Seto Y."/>
            <person name="Wang Y."/>
            <person name="Wakatake T."/>
            <person name="Sakakibara H."/>
            <person name="Demura T."/>
            <person name="Yamaguchi S."/>
            <person name="Yoneyama K."/>
            <person name="Manabe R.I."/>
            <person name="Nelson D.C."/>
            <person name="Schulman A.H."/>
            <person name="Timko M.P."/>
            <person name="dePamphilis C.W."/>
            <person name="Choi D."/>
            <person name="Shirasu K."/>
        </authorList>
    </citation>
    <scope>NUCLEOTIDE SEQUENCE [LARGE SCALE GENOMIC DNA]</scope>
    <source>
        <strain evidence="2">cv. UVA1</strain>
    </source>
</reference>
<dbReference type="AlphaFoldDB" id="A0A5A7QJX8"/>
<name>A0A5A7QJX8_STRAF</name>
<organism evidence="1 2">
    <name type="scientific">Striga asiatica</name>
    <name type="common">Asiatic witchweed</name>
    <name type="synonym">Buchnera asiatica</name>
    <dbReference type="NCBI Taxonomy" id="4170"/>
    <lineage>
        <taxon>Eukaryota</taxon>
        <taxon>Viridiplantae</taxon>
        <taxon>Streptophyta</taxon>
        <taxon>Embryophyta</taxon>
        <taxon>Tracheophyta</taxon>
        <taxon>Spermatophyta</taxon>
        <taxon>Magnoliopsida</taxon>
        <taxon>eudicotyledons</taxon>
        <taxon>Gunneridae</taxon>
        <taxon>Pentapetalae</taxon>
        <taxon>asterids</taxon>
        <taxon>lamiids</taxon>
        <taxon>Lamiales</taxon>
        <taxon>Orobanchaceae</taxon>
        <taxon>Buchnereae</taxon>
        <taxon>Striga</taxon>
    </lineage>
</organism>
<proteinExistence type="predicted"/>
<comment type="caution">
    <text evidence="1">The sequence shown here is derived from an EMBL/GenBank/DDBJ whole genome shotgun (WGS) entry which is preliminary data.</text>
</comment>
<dbReference type="EMBL" id="BKCP01007181">
    <property type="protein sequence ID" value="GER45360.1"/>
    <property type="molecule type" value="Genomic_DNA"/>
</dbReference>